<accession>A0A914QMX2</accession>
<name>A0A914QMX2_9BILA</name>
<dbReference type="AlphaFoldDB" id="A0A914QMX2"/>
<dbReference type="WBParaSite" id="PDA_v2.g31256.t1">
    <property type="protein sequence ID" value="PDA_v2.g31256.t1"/>
    <property type="gene ID" value="PDA_v2.g31256"/>
</dbReference>
<evidence type="ECO:0000313" key="2">
    <source>
        <dbReference type="Proteomes" id="UP000887578"/>
    </source>
</evidence>
<evidence type="ECO:0000256" key="1">
    <source>
        <dbReference type="SAM" id="Coils"/>
    </source>
</evidence>
<proteinExistence type="predicted"/>
<dbReference type="Proteomes" id="UP000887578">
    <property type="component" value="Unplaced"/>
</dbReference>
<organism evidence="2 3">
    <name type="scientific">Panagrolaimus davidi</name>
    <dbReference type="NCBI Taxonomy" id="227884"/>
    <lineage>
        <taxon>Eukaryota</taxon>
        <taxon>Metazoa</taxon>
        <taxon>Ecdysozoa</taxon>
        <taxon>Nematoda</taxon>
        <taxon>Chromadorea</taxon>
        <taxon>Rhabditida</taxon>
        <taxon>Tylenchina</taxon>
        <taxon>Panagrolaimomorpha</taxon>
        <taxon>Panagrolaimoidea</taxon>
        <taxon>Panagrolaimidae</taxon>
        <taxon>Panagrolaimus</taxon>
    </lineage>
</organism>
<feature type="coiled-coil region" evidence="1">
    <location>
        <begin position="14"/>
        <end position="41"/>
    </location>
</feature>
<keyword evidence="1" id="KW-0175">Coiled coil</keyword>
<sequence>MENYLPQEYKDKLCPSYRQKLKKLEEEFSATEDLKERQQLLESFSEEFIMPRQLWDELIRLSKTYFTVLAI</sequence>
<reference evidence="3" key="1">
    <citation type="submission" date="2022-11" db="UniProtKB">
        <authorList>
            <consortium name="WormBaseParasite"/>
        </authorList>
    </citation>
    <scope>IDENTIFICATION</scope>
</reference>
<protein>
    <submittedName>
        <fullName evidence="3">Uncharacterized protein</fullName>
    </submittedName>
</protein>
<evidence type="ECO:0000313" key="3">
    <source>
        <dbReference type="WBParaSite" id="PDA_v2.g31256.t1"/>
    </source>
</evidence>
<keyword evidence="2" id="KW-1185">Reference proteome</keyword>